<evidence type="ECO:0000313" key="2">
    <source>
        <dbReference type="Proteomes" id="UP000265520"/>
    </source>
</evidence>
<organism evidence="1 2">
    <name type="scientific">Trifolium medium</name>
    <dbReference type="NCBI Taxonomy" id="97028"/>
    <lineage>
        <taxon>Eukaryota</taxon>
        <taxon>Viridiplantae</taxon>
        <taxon>Streptophyta</taxon>
        <taxon>Embryophyta</taxon>
        <taxon>Tracheophyta</taxon>
        <taxon>Spermatophyta</taxon>
        <taxon>Magnoliopsida</taxon>
        <taxon>eudicotyledons</taxon>
        <taxon>Gunneridae</taxon>
        <taxon>Pentapetalae</taxon>
        <taxon>rosids</taxon>
        <taxon>fabids</taxon>
        <taxon>Fabales</taxon>
        <taxon>Fabaceae</taxon>
        <taxon>Papilionoideae</taxon>
        <taxon>50 kb inversion clade</taxon>
        <taxon>NPAAA clade</taxon>
        <taxon>Hologalegina</taxon>
        <taxon>IRL clade</taxon>
        <taxon>Trifolieae</taxon>
        <taxon>Trifolium</taxon>
    </lineage>
</organism>
<comment type="caution">
    <text evidence="1">The sequence shown here is derived from an EMBL/GenBank/DDBJ whole genome shotgun (WGS) entry which is preliminary data.</text>
</comment>
<dbReference type="EMBL" id="LXQA010132949">
    <property type="protein sequence ID" value="MCI22892.1"/>
    <property type="molecule type" value="Genomic_DNA"/>
</dbReference>
<name>A0A392QG86_9FABA</name>
<sequence length="64" mass="7291">MPLGEPSLPCNEIRSSTTGDFVPTTRCSEFSRFFKGFSTVLFVVAVRFLIYRSEFSRVFQPFAS</sequence>
<keyword evidence="2" id="KW-1185">Reference proteome</keyword>
<dbReference type="AlphaFoldDB" id="A0A392QG86"/>
<reference evidence="1 2" key="1">
    <citation type="journal article" date="2018" name="Front. Plant Sci.">
        <title>Red Clover (Trifolium pratense) and Zigzag Clover (T. medium) - A Picture of Genomic Similarities and Differences.</title>
        <authorList>
            <person name="Dluhosova J."/>
            <person name="Istvanek J."/>
            <person name="Nedelnik J."/>
            <person name="Repkova J."/>
        </authorList>
    </citation>
    <scope>NUCLEOTIDE SEQUENCE [LARGE SCALE GENOMIC DNA]</scope>
    <source>
        <strain evidence="2">cv. 10/8</strain>
        <tissue evidence="1">Leaf</tissue>
    </source>
</reference>
<dbReference type="Proteomes" id="UP000265520">
    <property type="component" value="Unassembled WGS sequence"/>
</dbReference>
<evidence type="ECO:0000313" key="1">
    <source>
        <dbReference type="EMBL" id="MCI22892.1"/>
    </source>
</evidence>
<proteinExistence type="predicted"/>
<protein>
    <submittedName>
        <fullName evidence="1">Uncharacterized protein</fullName>
    </submittedName>
</protein>
<accession>A0A392QG86</accession>